<dbReference type="PATRIC" id="fig|316.97.peg.2416"/>
<dbReference type="SUPFAM" id="SSF75169">
    <property type="entry name" value="DsrEFH-like"/>
    <property type="match status" value="1"/>
</dbReference>
<dbReference type="Proteomes" id="UP000025238">
    <property type="component" value="Chromosome"/>
</dbReference>
<dbReference type="KEGG" id="pstu:UIB01_12070"/>
<dbReference type="OrthoDB" id="9795117at2"/>
<proteinExistence type="predicted"/>
<dbReference type="Gene3D" id="3.40.1260.10">
    <property type="entry name" value="DsrEFH-like"/>
    <property type="match status" value="1"/>
</dbReference>
<dbReference type="Pfam" id="PF04077">
    <property type="entry name" value="DsrH"/>
    <property type="match status" value="1"/>
</dbReference>
<dbReference type="PANTHER" id="PTHR37526">
    <property type="entry name" value="PROTEIN TUSB"/>
    <property type="match status" value="1"/>
</dbReference>
<name>A0A023WSG7_STUST</name>
<organism evidence="1 2">
    <name type="scientific">Stutzerimonas stutzeri</name>
    <name type="common">Pseudomonas stutzeri</name>
    <dbReference type="NCBI Taxonomy" id="316"/>
    <lineage>
        <taxon>Bacteria</taxon>
        <taxon>Pseudomonadati</taxon>
        <taxon>Pseudomonadota</taxon>
        <taxon>Gammaproteobacteria</taxon>
        <taxon>Pseudomonadales</taxon>
        <taxon>Pseudomonadaceae</taxon>
        <taxon>Stutzerimonas</taxon>
    </lineage>
</organism>
<dbReference type="GO" id="GO:0002143">
    <property type="term" value="P:tRNA wobble position uridine thiolation"/>
    <property type="evidence" value="ECO:0007669"/>
    <property type="project" value="InterPro"/>
</dbReference>
<evidence type="ECO:0000313" key="2">
    <source>
        <dbReference type="Proteomes" id="UP000025238"/>
    </source>
</evidence>
<evidence type="ECO:0000313" key="1">
    <source>
        <dbReference type="EMBL" id="AHY43167.1"/>
    </source>
</evidence>
<dbReference type="InterPro" id="IPR027396">
    <property type="entry name" value="DsrEFH-like"/>
</dbReference>
<dbReference type="InterPro" id="IPR007215">
    <property type="entry name" value="Sulphur_relay_TusB/DsrH"/>
</dbReference>
<dbReference type="PANTHER" id="PTHR37526:SF1">
    <property type="entry name" value="PROTEIN TUSB"/>
    <property type="match status" value="1"/>
</dbReference>
<sequence>MATLHLLSHTPFADSRFASCLPLLADSDALLLTGDATYALTAGTQPAAELERLPEQVAVFALEEDVQARALDALPARVQLLNYAAFVELTCRYERVNSWL</sequence>
<dbReference type="NCBIfam" id="TIGR03011">
    <property type="entry name" value="sulf_tusB_dsrH"/>
    <property type="match status" value="1"/>
</dbReference>
<dbReference type="EMBL" id="CP007509">
    <property type="protein sequence ID" value="AHY43167.1"/>
    <property type="molecule type" value="Genomic_DNA"/>
</dbReference>
<protein>
    <submittedName>
        <fullName evidence="1">Sulfur relay protein DsrH</fullName>
    </submittedName>
</protein>
<accession>A0A023WSG7</accession>
<reference evidence="1 2" key="1">
    <citation type="submission" date="2014-03" db="EMBL/GenBank/DDBJ databases">
        <title>Complete genome sequence of Pseudomonas stutzeri 19SMN4.</title>
        <authorList>
            <person name="Brunet-Galmes I."/>
            <person name="Nogales B."/>
            <person name="Busquets A."/>
            <person name="Pena A."/>
            <person name="Gomila M."/>
            <person name="Garcia-Valdes E."/>
            <person name="Lalucat J."/>
            <person name="Bennasar A."/>
            <person name="Bosch R."/>
        </authorList>
    </citation>
    <scope>NUCLEOTIDE SEQUENCE [LARGE SCALE GENOMIC DNA]</scope>
    <source>
        <strain evidence="1 2">19SMN4</strain>
    </source>
</reference>
<gene>
    <name evidence="1" type="ORF">UIB01_12070</name>
</gene>
<dbReference type="AlphaFoldDB" id="A0A023WSG7"/>
<dbReference type="GO" id="GO:1990228">
    <property type="term" value="C:sulfurtransferase complex"/>
    <property type="evidence" value="ECO:0007669"/>
    <property type="project" value="TreeGrafter"/>
</dbReference>